<sequence>MKKQKKAEKKLSLNKLQIAKITTGLNSIKGGDGINTGNDTVLDKTKNTIEVTVGP</sequence>
<dbReference type="EMBL" id="CP037954">
    <property type="protein sequence ID" value="QBO59558.1"/>
    <property type="molecule type" value="Genomic_DNA"/>
</dbReference>
<accession>A0A4P6ZIT8</accession>
<reference evidence="1 2" key="1">
    <citation type="submission" date="2019-03" db="EMBL/GenBank/DDBJ databases">
        <authorList>
            <person name="Kim H."/>
            <person name="Yu S.-M."/>
        </authorList>
    </citation>
    <scope>NUCLEOTIDE SEQUENCE [LARGE SCALE GENOMIC DNA]</scope>
    <source>
        <strain evidence="1 2">NBC122</strain>
    </source>
</reference>
<evidence type="ECO:0000313" key="2">
    <source>
        <dbReference type="Proteomes" id="UP000294419"/>
    </source>
</evidence>
<organism evidence="1 2">
    <name type="scientific">Chryseobacterium salivictor</name>
    <dbReference type="NCBI Taxonomy" id="2547600"/>
    <lineage>
        <taxon>Bacteria</taxon>
        <taxon>Pseudomonadati</taxon>
        <taxon>Bacteroidota</taxon>
        <taxon>Flavobacteriia</taxon>
        <taxon>Flavobacteriales</taxon>
        <taxon>Weeksellaceae</taxon>
        <taxon>Chryseobacterium group</taxon>
        <taxon>Chryseobacterium</taxon>
    </lineage>
</organism>
<protein>
    <submittedName>
        <fullName evidence="1">Uncharacterized protein</fullName>
    </submittedName>
</protein>
<dbReference type="Proteomes" id="UP000294419">
    <property type="component" value="Chromosome"/>
</dbReference>
<dbReference type="RefSeq" id="WP_165983223.1">
    <property type="nucleotide sequence ID" value="NZ_CP037954.1"/>
</dbReference>
<dbReference type="AlphaFoldDB" id="A0A4P6ZIT8"/>
<proteinExistence type="predicted"/>
<evidence type="ECO:0000313" key="1">
    <source>
        <dbReference type="EMBL" id="QBO59558.1"/>
    </source>
</evidence>
<name>A0A4P6ZIT8_9FLAO</name>
<dbReference type="KEGG" id="csal:NBC122_02757"/>
<gene>
    <name evidence="1" type="ORF">NBC122_02757</name>
</gene>
<keyword evidence="2" id="KW-1185">Reference proteome</keyword>